<gene>
    <name evidence="1" type="ORF">F7R91_29135</name>
</gene>
<evidence type="ECO:0000313" key="1">
    <source>
        <dbReference type="EMBL" id="KAB1142583.1"/>
    </source>
</evidence>
<keyword evidence="2" id="KW-1185">Reference proteome</keyword>
<organism evidence="1 2">
    <name type="scientific">Streptomyces luteolifulvus</name>
    <dbReference type="NCBI Taxonomy" id="2615112"/>
    <lineage>
        <taxon>Bacteria</taxon>
        <taxon>Bacillati</taxon>
        <taxon>Actinomycetota</taxon>
        <taxon>Actinomycetes</taxon>
        <taxon>Kitasatosporales</taxon>
        <taxon>Streptomycetaceae</taxon>
        <taxon>Streptomyces</taxon>
    </lineage>
</organism>
<proteinExistence type="predicted"/>
<dbReference type="EMBL" id="VZRB01000024">
    <property type="protein sequence ID" value="KAB1142583.1"/>
    <property type="molecule type" value="Genomic_DNA"/>
</dbReference>
<sequence>MALPLRQSGTLTLPGNSYCFDYESLDAGRGLFFIARLGAGQVIEVDVRANRVVRVIDGLPGVHGVMVIPARNRVYATATDANQVVAIDETTGTVLHRSPTGDYPDGLAYDPVHGTMWTTNESGSSETVVDAATGAVRGTVALGGEGGNVVYDPVGRRMLVGAQTRNELAVIDPAALQITRRVPLAGCDHDHGVALAPADRLAFVACDGNARLLTPDLTTWCITGTDRVGNDPDVLAYDTAAHRLYAAAESGWVTIGDSGRRQLTIAGRARLADGAHVVAVDPTTHSSYCPVPHGPGGRPALLTYLPTP</sequence>
<reference evidence="1 2" key="1">
    <citation type="submission" date="2019-09" db="EMBL/GenBank/DDBJ databases">
        <title>Screening of Novel Bioactive Compounds from Soil-Associated.</title>
        <authorList>
            <person name="Zhao S."/>
        </authorList>
    </citation>
    <scope>NUCLEOTIDE SEQUENCE [LARGE SCALE GENOMIC DNA]</scope>
    <source>
        <strain evidence="1 2">HIT-DPA4</strain>
    </source>
</reference>
<dbReference type="InterPro" id="IPR015943">
    <property type="entry name" value="WD40/YVTN_repeat-like_dom_sf"/>
</dbReference>
<dbReference type="InterPro" id="IPR051200">
    <property type="entry name" value="Host-pathogen_enzymatic-act"/>
</dbReference>
<name>A0A6H9UW83_9ACTN</name>
<dbReference type="AlphaFoldDB" id="A0A6H9UW83"/>
<dbReference type="Proteomes" id="UP000442707">
    <property type="component" value="Unassembled WGS sequence"/>
</dbReference>
<protein>
    <submittedName>
        <fullName evidence="1">YncE family protein</fullName>
    </submittedName>
</protein>
<comment type="caution">
    <text evidence="1">The sequence shown here is derived from an EMBL/GenBank/DDBJ whole genome shotgun (WGS) entry which is preliminary data.</text>
</comment>
<dbReference type="PANTHER" id="PTHR47197:SF3">
    <property type="entry name" value="DIHYDRO-HEME D1 DEHYDROGENASE"/>
    <property type="match status" value="1"/>
</dbReference>
<dbReference type="InterPro" id="IPR011048">
    <property type="entry name" value="Haem_d1_sf"/>
</dbReference>
<dbReference type="SUPFAM" id="SSF51004">
    <property type="entry name" value="C-terminal (heme d1) domain of cytochrome cd1-nitrite reductase"/>
    <property type="match status" value="1"/>
</dbReference>
<accession>A0A6H9UW83</accession>
<dbReference type="PANTHER" id="PTHR47197">
    <property type="entry name" value="PROTEIN NIRF"/>
    <property type="match status" value="1"/>
</dbReference>
<dbReference type="Gene3D" id="2.130.10.10">
    <property type="entry name" value="YVTN repeat-like/Quinoprotein amine dehydrogenase"/>
    <property type="match status" value="1"/>
</dbReference>
<evidence type="ECO:0000313" key="2">
    <source>
        <dbReference type="Proteomes" id="UP000442707"/>
    </source>
</evidence>